<sequence>MFNLLDFIFPKKCVSCGKFGAYICKGCFEKIEYIDKPVCPVCQRQAVGGKTHPGCAGRYRLDGLVVACRYKEPIKAAIAKIKYKLAYDIEKVLVDLLSSRIYKFDIPQKLILVPVPLHKKRQNWRGFNQAEILAKNLAKKFKVEYFDILVRNRETKTQVGLKRDARAKNVEGAFEVRSSGQEERKPFDLAQGKIMSSIKGRDIILVDDVYTSGATMAECAKVLKRAGARSVWGMAVALG</sequence>
<organism evidence="4 5">
    <name type="scientific">Candidatus Curtissbacteria bacterium RIFCSPHIGHO2_01_FULL_41_13</name>
    <dbReference type="NCBI Taxonomy" id="1797745"/>
    <lineage>
        <taxon>Bacteria</taxon>
        <taxon>Candidatus Curtissiibacteriota</taxon>
    </lineage>
</organism>
<dbReference type="PANTHER" id="PTHR47505">
    <property type="entry name" value="DNA UTILIZATION PROTEIN YHGH"/>
    <property type="match status" value="1"/>
</dbReference>
<dbReference type="InterPro" id="IPR051910">
    <property type="entry name" value="ComF/GntX_DNA_util-trans"/>
</dbReference>
<dbReference type="SUPFAM" id="SSF53271">
    <property type="entry name" value="PRTase-like"/>
    <property type="match status" value="1"/>
</dbReference>
<dbReference type="Gene3D" id="3.40.50.2020">
    <property type="match status" value="1"/>
</dbReference>
<gene>
    <name evidence="4" type="ORF">A2696_03750</name>
</gene>
<dbReference type="AlphaFoldDB" id="A0A1F5G178"/>
<name>A0A1F5G178_9BACT</name>
<feature type="domain" description="Phosphoribosyltransferase" evidence="2">
    <location>
        <begin position="130"/>
        <end position="231"/>
    </location>
</feature>
<evidence type="ECO:0000256" key="1">
    <source>
        <dbReference type="ARBA" id="ARBA00008007"/>
    </source>
</evidence>
<comment type="caution">
    <text evidence="4">The sequence shown here is derived from an EMBL/GenBank/DDBJ whole genome shotgun (WGS) entry which is preliminary data.</text>
</comment>
<dbReference type="EMBL" id="MFBA01000021">
    <property type="protein sequence ID" value="OGD85599.1"/>
    <property type="molecule type" value="Genomic_DNA"/>
</dbReference>
<reference evidence="4 5" key="1">
    <citation type="journal article" date="2016" name="Nat. Commun.">
        <title>Thousands of microbial genomes shed light on interconnected biogeochemical processes in an aquifer system.</title>
        <authorList>
            <person name="Anantharaman K."/>
            <person name="Brown C.T."/>
            <person name="Hug L.A."/>
            <person name="Sharon I."/>
            <person name="Castelle C.J."/>
            <person name="Probst A.J."/>
            <person name="Thomas B.C."/>
            <person name="Singh A."/>
            <person name="Wilkins M.J."/>
            <person name="Karaoz U."/>
            <person name="Brodie E.L."/>
            <person name="Williams K.H."/>
            <person name="Hubbard S.S."/>
            <person name="Banfield J.F."/>
        </authorList>
    </citation>
    <scope>NUCLEOTIDE SEQUENCE [LARGE SCALE GENOMIC DNA]</scope>
</reference>
<evidence type="ECO:0008006" key="6">
    <source>
        <dbReference type="Google" id="ProtNLM"/>
    </source>
</evidence>
<dbReference type="InterPro" id="IPR044005">
    <property type="entry name" value="DZR_2"/>
</dbReference>
<proteinExistence type="inferred from homology"/>
<accession>A0A1F5G178</accession>
<evidence type="ECO:0000313" key="4">
    <source>
        <dbReference type="EMBL" id="OGD85599.1"/>
    </source>
</evidence>
<dbReference type="Pfam" id="PF00156">
    <property type="entry name" value="Pribosyltran"/>
    <property type="match status" value="1"/>
</dbReference>
<dbReference type="Pfam" id="PF18912">
    <property type="entry name" value="DZR_2"/>
    <property type="match status" value="1"/>
</dbReference>
<dbReference type="InterPro" id="IPR029057">
    <property type="entry name" value="PRTase-like"/>
</dbReference>
<protein>
    <recommendedName>
        <fullName evidence="6">Phosphoribosyltransferase domain-containing protein</fullName>
    </recommendedName>
</protein>
<evidence type="ECO:0000313" key="5">
    <source>
        <dbReference type="Proteomes" id="UP000177069"/>
    </source>
</evidence>
<dbReference type="PANTHER" id="PTHR47505:SF1">
    <property type="entry name" value="DNA UTILIZATION PROTEIN YHGH"/>
    <property type="match status" value="1"/>
</dbReference>
<dbReference type="CDD" id="cd06223">
    <property type="entry name" value="PRTases_typeI"/>
    <property type="match status" value="1"/>
</dbReference>
<evidence type="ECO:0000259" key="2">
    <source>
        <dbReference type="Pfam" id="PF00156"/>
    </source>
</evidence>
<feature type="domain" description="Double zinc ribbon" evidence="3">
    <location>
        <begin position="4"/>
        <end position="55"/>
    </location>
</feature>
<comment type="similarity">
    <text evidence="1">Belongs to the ComF/GntX family.</text>
</comment>
<dbReference type="Proteomes" id="UP000177069">
    <property type="component" value="Unassembled WGS sequence"/>
</dbReference>
<evidence type="ECO:0000259" key="3">
    <source>
        <dbReference type="Pfam" id="PF18912"/>
    </source>
</evidence>
<dbReference type="InterPro" id="IPR000836">
    <property type="entry name" value="PRTase_dom"/>
</dbReference>